<accession>A0A7W9U5S3</accession>
<dbReference type="EMBL" id="JACHBW010000027">
    <property type="protein sequence ID" value="MBB6106475.1"/>
    <property type="molecule type" value="Genomic_DNA"/>
</dbReference>
<dbReference type="Proteomes" id="UP000571554">
    <property type="component" value="Unassembled WGS sequence"/>
</dbReference>
<dbReference type="InterPro" id="IPR018894">
    <property type="entry name" value="DUF2471"/>
</dbReference>
<gene>
    <name evidence="1" type="ORF">F4827_006350</name>
</gene>
<protein>
    <submittedName>
        <fullName evidence="1">Uncharacterized protein</fullName>
    </submittedName>
</protein>
<name>A0A7W9U5S3_9BURK</name>
<evidence type="ECO:0000313" key="1">
    <source>
        <dbReference type="EMBL" id="MBB6106475.1"/>
    </source>
</evidence>
<reference evidence="1 2" key="1">
    <citation type="submission" date="2020-08" db="EMBL/GenBank/DDBJ databases">
        <title>Above-ground endophytic microbial communities from plants in different locations in the United States.</title>
        <authorList>
            <person name="Frank C."/>
        </authorList>
    </citation>
    <scope>NUCLEOTIDE SEQUENCE [LARGE SCALE GENOMIC DNA]</scope>
    <source>
        <strain evidence="1 2">WP4_2_2</strain>
    </source>
</reference>
<dbReference type="Pfam" id="PF10616">
    <property type="entry name" value="DUF2471"/>
    <property type="match status" value="1"/>
</dbReference>
<evidence type="ECO:0000313" key="2">
    <source>
        <dbReference type="Proteomes" id="UP000571554"/>
    </source>
</evidence>
<comment type="caution">
    <text evidence="1">The sequence shown here is derived from an EMBL/GenBank/DDBJ whole genome shotgun (WGS) entry which is preliminary data.</text>
</comment>
<organism evidence="1 2">
    <name type="scientific">Paraburkholderia bannensis</name>
    <dbReference type="NCBI Taxonomy" id="765414"/>
    <lineage>
        <taxon>Bacteria</taxon>
        <taxon>Pseudomonadati</taxon>
        <taxon>Pseudomonadota</taxon>
        <taxon>Betaproteobacteria</taxon>
        <taxon>Burkholderiales</taxon>
        <taxon>Burkholderiaceae</taxon>
        <taxon>Paraburkholderia</taxon>
    </lineage>
</organism>
<keyword evidence="2" id="KW-1185">Reference proteome</keyword>
<proteinExistence type="predicted"/>
<dbReference type="AlphaFoldDB" id="A0A7W9U5S3"/>
<dbReference type="RefSeq" id="WP_183733859.1">
    <property type="nucleotide sequence ID" value="NZ_JACHBW010000027.1"/>
</dbReference>
<sequence>MYEEQLAIERRRARFNADVAQTVRVIAERYRASGAVLTGDVARAILDEAFADVGLASRWPDDAIAALASSIDIPSGAAPLAQGGPSQSSPLLQSIFTVFASPVHADA</sequence>